<dbReference type="GO" id="GO:0016491">
    <property type="term" value="F:oxidoreductase activity"/>
    <property type="evidence" value="ECO:0007669"/>
    <property type="project" value="InterPro"/>
</dbReference>
<dbReference type="PIRSF" id="PIRSF036389">
    <property type="entry name" value="IOR_B"/>
    <property type="match status" value="1"/>
</dbReference>
<dbReference type="InterPro" id="IPR000674">
    <property type="entry name" value="Ald_Oxase/Xan_DH_a/b"/>
</dbReference>
<evidence type="ECO:0000259" key="1">
    <source>
        <dbReference type="SMART" id="SM01008"/>
    </source>
</evidence>
<gene>
    <name evidence="2" type="ORF">CV103_17700</name>
</gene>
<name>A0A2T4HNE3_9SPHN</name>
<dbReference type="Proteomes" id="UP000241206">
    <property type="component" value="Unassembled WGS sequence"/>
</dbReference>
<dbReference type="RefSeq" id="WP_107395688.1">
    <property type="nucleotide sequence ID" value="NZ_PHHF01000075.1"/>
</dbReference>
<comment type="caution">
    <text evidence="2">The sequence shown here is derived from an EMBL/GenBank/DDBJ whole genome shotgun (WGS) entry which is preliminary data.</text>
</comment>
<dbReference type="Pfam" id="PF02738">
    <property type="entry name" value="MoCoBD_1"/>
    <property type="match status" value="1"/>
</dbReference>
<evidence type="ECO:0000313" key="3">
    <source>
        <dbReference type="Proteomes" id="UP000241206"/>
    </source>
</evidence>
<dbReference type="Gene3D" id="3.30.365.10">
    <property type="entry name" value="Aldehyde oxidase/xanthine dehydrogenase, molybdopterin binding domain"/>
    <property type="match status" value="4"/>
</dbReference>
<dbReference type="SUPFAM" id="SSF56003">
    <property type="entry name" value="Molybdenum cofactor-binding domain"/>
    <property type="match status" value="2"/>
</dbReference>
<organism evidence="2 3">
    <name type="scientific">Edaphosphingomonas fennica</name>
    <dbReference type="NCBI Taxonomy" id="114404"/>
    <lineage>
        <taxon>Bacteria</taxon>
        <taxon>Pseudomonadati</taxon>
        <taxon>Pseudomonadota</taxon>
        <taxon>Alphaproteobacteria</taxon>
        <taxon>Sphingomonadales</taxon>
        <taxon>Rhizorhabdaceae</taxon>
        <taxon>Edaphosphingomonas</taxon>
    </lineage>
</organism>
<dbReference type="PROSITE" id="PS51318">
    <property type="entry name" value="TAT"/>
    <property type="match status" value="1"/>
</dbReference>
<dbReference type="SMART" id="SM01008">
    <property type="entry name" value="Ald_Xan_dh_C"/>
    <property type="match status" value="1"/>
</dbReference>
<accession>A0A2T4HNE3</accession>
<dbReference type="EMBL" id="PHHF01000075">
    <property type="protein sequence ID" value="PTD17333.1"/>
    <property type="molecule type" value="Genomic_DNA"/>
</dbReference>
<dbReference type="Pfam" id="PF20256">
    <property type="entry name" value="MoCoBD_2"/>
    <property type="match status" value="2"/>
</dbReference>
<evidence type="ECO:0000313" key="2">
    <source>
        <dbReference type="EMBL" id="PTD17333.1"/>
    </source>
</evidence>
<dbReference type="AlphaFoldDB" id="A0A2T4HNE3"/>
<dbReference type="PANTHER" id="PTHR47495">
    <property type="entry name" value="ALDEHYDE DEHYDROGENASE"/>
    <property type="match status" value="1"/>
</dbReference>
<dbReference type="InterPro" id="IPR037165">
    <property type="entry name" value="AldOxase/xan_DH_Mopterin-bd_sf"/>
</dbReference>
<dbReference type="SUPFAM" id="SSF54665">
    <property type="entry name" value="CO dehydrogenase molybdoprotein N-domain-like"/>
    <property type="match status" value="1"/>
</dbReference>
<proteinExistence type="predicted"/>
<dbReference type="InterPro" id="IPR052516">
    <property type="entry name" value="N-heterocyclic_Hydroxylase"/>
</dbReference>
<feature type="domain" description="Aldehyde oxidase/xanthine dehydrogenase a/b hammerhead" evidence="1">
    <location>
        <begin position="202"/>
        <end position="289"/>
    </location>
</feature>
<dbReference type="InterPro" id="IPR006311">
    <property type="entry name" value="TAT_signal"/>
</dbReference>
<protein>
    <submittedName>
        <fullName evidence="2">Xanthine dehydrogenase family protein molybdopterin-binding subunit</fullName>
    </submittedName>
</protein>
<dbReference type="InterPro" id="IPR008274">
    <property type="entry name" value="AldOxase/xan_DH_MoCoBD1"/>
</dbReference>
<sequence length="729" mass="76829">MPDIAIERRSFLKATLLAGGALAIDARVALAGTAGEAPVALNAFIRIAADNSITIGAKNPEIGQGVKTMLPMLIAEELDVDWAQVRIEQTHAAERLFGPQVAGGSRATPVNWLPMRRVGATARSLLVQAAARKWGVDPAGLATAGGVVTHEASGRTARYADLAADAAALPPIDPENVKLKDPAAFRIIGRSIGGVDVPAIVAGKPLYGIDVAMPGLLHAALEVCPVFGGTFRAGNLDEVRKMPGVRHVIVIKGNGQAESLYDGVAVLAESWWVADRARQALDLQWDTAGLEGFSTDGYAAEAAARMGAKPDAELARHGDVEAAFAAAARVVRADYSYPFLAHGTLEPQNCTALVKDGKVEIWAPTQNPEPGRKLVAEALGVPPEAIRINMTRSGGGFGRRLMNDYMVRAAAIAAQVPGTPVKLLYARTDDVRRDFYRPGGWHRFAAAIDGRGRLTGFKDHFITFGQDGKPIRSAQMSPFEFPAGCVPNLAYGQSLLATNLPTGWLRAPGSNALGFVFQSFLDEVAVAAGKTLPDLMIELLGEPRDLPWLPNAPALNTGRARGVIDKVCAMAGWGKGARLPEGRGRGFGFYFSHMGYFAEIVDVAVSAEGEARVAKVWVAGDVGSQIINPVNAINQVQGSVIEGLGYALSGQAITQVAGAVTQENFHDAPIPRIGDVPEIVVEWVITDNPPSGLGEPALPPVIPALANAIHAATGKRIRSLPITAEMLAG</sequence>
<dbReference type="InterPro" id="IPR012368">
    <property type="entry name" value="OxRdtase_Mopterin-bd_su_IorB"/>
</dbReference>
<dbReference type="InterPro" id="IPR036856">
    <property type="entry name" value="Ald_Oxase/Xan_DH_a/b_sf"/>
</dbReference>
<dbReference type="PANTHER" id="PTHR47495:SF3">
    <property type="entry name" value="BLR6219 PROTEIN"/>
    <property type="match status" value="1"/>
</dbReference>
<keyword evidence="3" id="KW-1185">Reference proteome</keyword>
<reference evidence="2 3" key="1">
    <citation type="submission" date="2017-11" db="EMBL/GenBank/DDBJ databases">
        <title>Sphingomonas oleivorans sp. nov., isolated from oil-contaminated soil.</title>
        <authorList>
            <person name="Wang L."/>
            <person name="Chen L."/>
        </authorList>
    </citation>
    <scope>NUCLEOTIDE SEQUENCE [LARGE SCALE GENOMIC DNA]</scope>
    <source>
        <strain evidence="2 3">K101</strain>
    </source>
</reference>
<dbReference type="Gene3D" id="3.90.1170.50">
    <property type="entry name" value="Aldehyde oxidase/xanthine dehydrogenase, a/b hammerhead"/>
    <property type="match status" value="1"/>
</dbReference>
<dbReference type="InterPro" id="IPR046867">
    <property type="entry name" value="AldOxase/xan_DH_MoCoBD2"/>
</dbReference>